<evidence type="ECO:0000313" key="2">
    <source>
        <dbReference type="Proteomes" id="UP001519309"/>
    </source>
</evidence>
<protein>
    <submittedName>
        <fullName evidence="1">Uncharacterized protein</fullName>
    </submittedName>
</protein>
<comment type="caution">
    <text evidence="1">The sequence shown here is derived from an EMBL/GenBank/DDBJ whole genome shotgun (WGS) entry which is preliminary data.</text>
</comment>
<dbReference type="Pfam" id="PF19907">
    <property type="entry name" value="DUF6380"/>
    <property type="match status" value="1"/>
</dbReference>
<reference evidence="1 2" key="1">
    <citation type="submission" date="2021-03" db="EMBL/GenBank/DDBJ databases">
        <title>Genomic Encyclopedia of Type Strains, Phase IV (KMG-IV): sequencing the most valuable type-strain genomes for metagenomic binning, comparative biology and taxonomic classification.</title>
        <authorList>
            <person name="Goeker M."/>
        </authorList>
    </citation>
    <scope>NUCLEOTIDE SEQUENCE [LARGE SCALE GENOMIC DNA]</scope>
    <source>
        <strain evidence="1 2">DSM 40499</strain>
    </source>
</reference>
<organism evidence="1 2">
    <name type="scientific">Streptomyces griseochromogenes</name>
    <dbReference type="NCBI Taxonomy" id="68214"/>
    <lineage>
        <taxon>Bacteria</taxon>
        <taxon>Bacillati</taxon>
        <taxon>Actinomycetota</taxon>
        <taxon>Actinomycetes</taxon>
        <taxon>Kitasatosporales</taxon>
        <taxon>Streptomycetaceae</taxon>
        <taxon>Streptomyces</taxon>
    </lineage>
</organism>
<keyword evidence="2" id="KW-1185">Reference proteome</keyword>
<dbReference type="RefSeq" id="WP_372450381.1">
    <property type="nucleotide sequence ID" value="NZ_CP016279.1"/>
</dbReference>
<dbReference type="Proteomes" id="UP001519309">
    <property type="component" value="Unassembled WGS sequence"/>
</dbReference>
<dbReference type="EMBL" id="JAGGLP010000008">
    <property type="protein sequence ID" value="MBP2051587.1"/>
    <property type="molecule type" value="Genomic_DNA"/>
</dbReference>
<proteinExistence type="predicted"/>
<name>A0ABS4LWJ6_9ACTN</name>
<dbReference type="InterPro" id="IPR045960">
    <property type="entry name" value="DUF6380"/>
</dbReference>
<sequence length="46" mass="5118">MDVVDQADSAGPQRWATLRCGVASLTATADRAPFNLHARHVRKDRR</sequence>
<accession>A0ABS4LWJ6</accession>
<evidence type="ECO:0000313" key="1">
    <source>
        <dbReference type="EMBL" id="MBP2051587.1"/>
    </source>
</evidence>
<gene>
    <name evidence="1" type="ORF">J2Z21_004558</name>
</gene>